<dbReference type="CDD" id="cd04471">
    <property type="entry name" value="S1_RNase_R"/>
    <property type="match status" value="1"/>
</dbReference>
<evidence type="ECO:0000256" key="3">
    <source>
        <dbReference type="ARBA" id="ARBA00022490"/>
    </source>
</evidence>
<comment type="catalytic activity">
    <reaction evidence="1 8">
        <text>Exonucleolytic cleavage in the 3'- to 5'-direction to yield nucleoside 5'-phosphates.</text>
        <dbReference type="EC" id="3.1.13.1"/>
    </reaction>
</comment>
<dbReference type="Pfam" id="PF08206">
    <property type="entry name" value="OB_RNB"/>
    <property type="match status" value="1"/>
</dbReference>
<feature type="region of interest" description="Disordered" evidence="9">
    <location>
        <begin position="739"/>
        <end position="759"/>
    </location>
</feature>
<dbReference type="PANTHER" id="PTHR23355:SF9">
    <property type="entry name" value="DIS3-LIKE EXONUCLEASE 2"/>
    <property type="match status" value="1"/>
</dbReference>
<dbReference type="HAMAP" id="MF_01895">
    <property type="entry name" value="RNase_R"/>
    <property type="match status" value="1"/>
</dbReference>
<evidence type="ECO:0000256" key="8">
    <source>
        <dbReference type="HAMAP-Rule" id="MF_01895"/>
    </source>
</evidence>
<dbReference type="InterPro" id="IPR011805">
    <property type="entry name" value="RNase_R"/>
</dbReference>
<dbReference type="InterPro" id="IPR003029">
    <property type="entry name" value="S1_domain"/>
</dbReference>
<protein>
    <recommendedName>
        <fullName evidence="8">Ribonuclease R</fullName>
        <shortName evidence="8">RNase R</shortName>
        <ecNumber evidence="8">3.1.13.1</ecNumber>
    </recommendedName>
</protein>
<keyword evidence="7 8" id="KW-0694">RNA-binding</keyword>
<dbReference type="EC" id="3.1.13.1" evidence="8"/>
<dbReference type="Gene3D" id="2.40.50.140">
    <property type="entry name" value="Nucleic acid-binding proteins"/>
    <property type="match status" value="2"/>
</dbReference>
<dbReference type="GO" id="GO:0008859">
    <property type="term" value="F:exoribonuclease II activity"/>
    <property type="evidence" value="ECO:0007669"/>
    <property type="project" value="UniProtKB-UniRule"/>
</dbReference>
<dbReference type="Pfam" id="PF00575">
    <property type="entry name" value="S1"/>
    <property type="match status" value="1"/>
</dbReference>
<keyword evidence="12" id="KW-1185">Reference proteome</keyword>
<keyword evidence="5 8" id="KW-0378">Hydrolase</keyword>
<evidence type="ECO:0000256" key="7">
    <source>
        <dbReference type="ARBA" id="ARBA00022884"/>
    </source>
</evidence>
<evidence type="ECO:0000313" key="11">
    <source>
        <dbReference type="EMBL" id="EES52192.1"/>
    </source>
</evidence>
<evidence type="ECO:0000313" key="12">
    <source>
        <dbReference type="Proteomes" id="UP000009374"/>
    </source>
</evidence>
<dbReference type="GO" id="GO:0003723">
    <property type="term" value="F:RNA binding"/>
    <property type="evidence" value="ECO:0007669"/>
    <property type="project" value="UniProtKB-UniRule"/>
</dbReference>
<dbReference type="InterPro" id="IPR012340">
    <property type="entry name" value="NA-bd_OB-fold"/>
</dbReference>
<proteinExistence type="inferred from homology"/>
<keyword evidence="6 8" id="KW-0269">Exonuclease</keyword>
<dbReference type="AlphaFoldDB" id="C6HZ06"/>
<feature type="domain" description="S1 motif" evidence="10">
    <location>
        <begin position="655"/>
        <end position="738"/>
    </location>
</feature>
<dbReference type="InterPro" id="IPR001900">
    <property type="entry name" value="RNase_II/R"/>
</dbReference>
<evidence type="ECO:0000259" key="10">
    <source>
        <dbReference type="PROSITE" id="PS50126"/>
    </source>
</evidence>
<keyword evidence="3 8" id="KW-0963">Cytoplasm</keyword>
<evidence type="ECO:0000256" key="4">
    <source>
        <dbReference type="ARBA" id="ARBA00022722"/>
    </source>
</evidence>
<name>C6HZ06_9BACT</name>
<dbReference type="InterPro" id="IPR011129">
    <property type="entry name" value="CSD"/>
</dbReference>
<evidence type="ECO:0000256" key="9">
    <source>
        <dbReference type="SAM" id="MobiDB-lite"/>
    </source>
</evidence>
<dbReference type="InterPro" id="IPR040476">
    <property type="entry name" value="CSD2"/>
</dbReference>
<gene>
    <name evidence="8" type="primary">rnr</name>
    <name evidence="11" type="ORF">UBAL3_94320048</name>
</gene>
<dbReference type="InterPro" id="IPR013223">
    <property type="entry name" value="RNase_B_OB_dom"/>
</dbReference>
<dbReference type="SMART" id="SM00955">
    <property type="entry name" value="RNB"/>
    <property type="match status" value="1"/>
</dbReference>
<evidence type="ECO:0000256" key="1">
    <source>
        <dbReference type="ARBA" id="ARBA00001849"/>
    </source>
</evidence>
<dbReference type="NCBIfam" id="TIGR00358">
    <property type="entry name" value="3_prime_RNase"/>
    <property type="match status" value="1"/>
</dbReference>
<dbReference type="InterPro" id="IPR004476">
    <property type="entry name" value="RNase_II/RNase_R"/>
</dbReference>
<dbReference type="Pfam" id="PF00773">
    <property type="entry name" value="RNB"/>
    <property type="match status" value="1"/>
</dbReference>
<feature type="region of interest" description="Disordered" evidence="9">
    <location>
        <begin position="1"/>
        <end position="31"/>
    </location>
</feature>
<evidence type="ECO:0000256" key="6">
    <source>
        <dbReference type="ARBA" id="ARBA00022839"/>
    </source>
</evidence>
<reference evidence="11 12" key="1">
    <citation type="journal article" date="2009" name="Appl. Environ. Microbiol.">
        <title>Community genomic and proteomic analyses of chemoautotrophic iron-oxidizing "Leptospirillum rubarum" (Group II) and "Leptospirillum ferrodiazotrophum" (Group III) bacteria in acid mine drainage biofilms.</title>
        <authorList>
            <person name="Goltsman D.S."/>
            <person name="Denef V.J."/>
            <person name="Singer S.W."/>
            <person name="VerBerkmoes N.C."/>
            <person name="Lefsrud M."/>
            <person name="Mueller R.S."/>
            <person name="Dick G.J."/>
            <person name="Sun C.L."/>
            <person name="Wheeler K.E."/>
            <person name="Zemla A."/>
            <person name="Baker B.J."/>
            <person name="Hauser L."/>
            <person name="Land M."/>
            <person name="Shah M.B."/>
            <person name="Thelen M.P."/>
            <person name="Hettich R.L."/>
            <person name="Banfield J.F."/>
        </authorList>
    </citation>
    <scope>NUCLEOTIDE SEQUENCE [LARGE SCALE GENOMIC DNA]</scope>
</reference>
<feature type="compositionally biased region" description="Basic residues" evidence="9">
    <location>
        <begin position="1"/>
        <end position="12"/>
    </location>
</feature>
<feature type="compositionally biased region" description="Basic residues" evidence="9">
    <location>
        <begin position="749"/>
        <end position="759"/>
    </location>
</feature>
<dbReference type="GO" id="GO:0006402">
    <property type="term" value="P:mRNA catabolic process"/>
    <property type="evidence" value="ECO:0007669"/>
    <property type="project" value="TreeGrafter"/>
</dbReference>
<dbReference type="InterPro" id="IPR022966">
    <property type="entry name" value="RNase_II/R_CS"/>
</dbReference>
<keyword evidence="4 8" id="KW-0540">Nuclease</keyword>
<evidence type="ECO:0000256" key="5">
    <source>
        <dbReference type="ARBA" id="ARBA00022801"/>
    </source>
</evidence>
<dbReference type="Pfam" id="PF17876">
    <property type="entry name" value="CSD2"/>
    <property type="match status" value="1"/>
</dbReference>
<accession>C6HZ06</accession>
<dbReference type="SUPFAM" id="SSF50249">
    <property type="entry name" value="Nucleic acid-binding proteins"/>
    <property type="match status" value="3"/>
</dbReference>
<sequence length="759" mass="85244">MPERKRRRRRRSGSATSESPSLAPPDSPSAWRDRILQTMADSPEHILSLEILLRRLLSKKDRARRPDAQEAIDRLVLSHEVVRLPDSRLALPDRLPRLTGRLEANKDGYGFVIDPEGKKDVFVPAHALAGAIDGDTVVCHVSGEDARGRREGVIVGVVAHGRKTFPGLLHRTPEGWYVKPKEAKIRHLFRVEAPPPGTEEGTVVILEVTVYPAPLSDPAAHSSEELPNIPAGRILTVLGADGDPAIDTDLVIASFGFSTAFPEEVEALAHRRAQEVPIVPDKERRDFRSLEIVTIDGDTAKDFDDAISIEEEDDGTVTLGIHIADVSAYVLPGSALDREGFARATSVYFPDRVLPMFPEVLSNGVLSLNPETDRLARSVTARIDREGQVLSWTLDRSVIRSRMRMTYSEVHRALTGEPSPDYLPYENRLHTMWRVASLLRKRRMGKGSLDFDLPEPEIVLDLRGEPVDILRSPRYLSHQLIEEFMLLANTLVATRLRERLGTALFRAHETPTPEKIENLYSFLASLGLPFTKPEVVTPRDLSRILEETKGSPLEHPVHYSVLRSLKQARYDPSPLGHFGLAFPDYTHFTSPIRRYPDLIVHRLLDLATSSGMESLLPGSLSAVAQHCSERERKATEAERMAIDFKKVRFISKHLGESFDGRITGVASFGLFVELSPFFVEGMIPIHMLGRDYYEYREDRHQIRGSRTGRTFSVGDAVRVTVAKVDFQRLRCDFVLEEEAGQLSEEKRPSGRRRSGRREK</sequence>
<dbReference type="InterPro" id="IPR050180">
    <property type="entry name" value="RNR_Ribonuclease"/>
</dbReference>
<dbReference type="SMART" id="SM00357">
    <property type="entry name" value="CSP"/>
    <property type="match status" value="1"/>
</dbReference>
<comment type="similarity">
    <text evidence="8">Belongs to the RNR ribonuclease family. RNase R subfamily.</text>
</comment>
<evidence type="ECO:0000256" key="2">
    <source>
        <dbReference type="ARBA" id="ARBA00004496"/>
    </source>
</evidence>
<dbReference type="NCBIfam" id="TIGR02063">
    <property type="entry name" value="RNase_R"/>
    <property type="match status" value="1"/>
</dbReference>
<dbReference type="Proteomes" id="UP000009374">
    <property type="component" value="Unassembled WGS sequence"/>
</dbReference>
<dbReference type="PROSITE" id="PS01175">
    <property type="entry name" value="RIBONUCLEASE_II"/>
    <property type="match status" value="1"/>
</dbReference>
<comment type="function">
    <text evidence="8">3'-5' exoribonuclease that releases 5'-nucleoside monophosphates and is involved in maturation of structured RNAs.</text>
</comment>
<dbReference type="EMBL" id="GG693879">
    <property type="protein sequence ID" value="EES52192.1"/>
    <property type="molecule type" value="Genomic_DNA"/>
</dbReference>
<dbReference type="PROSITE" id="PS50126">
    <property type="entry name" value="S1"/>
    <property type="match status" value="1"/>
</dbReference>
<comment type="subcellular location">
    <subcellularLocation>
        <location evidence="2 8">Cytoplasm</location>
    </subcellularLocation>
</comment>
<organism evidence="11 12">
    <name type="scientific">Leptospirillum ferrodiazotrophum</name>
    <dbReference type="NCBI Taxonomy" id="412449"/>
    <lineage>
        <taxon>Bacteria</taxon>
        <taxon>Pseudomonadati</taxon>
        <taxon>Nitrospirota</taxon>
        <taxon>Nitrospiria</taxon>
        <taxon>Nitrospirales</taxon>
        <taxon>Nitrospiraceae</taxon>
        <taxon>Leptospirillum</taxon>
    </lineage>
</organism>
<dbReference type="SMART" id="SM00316">
    <property type="entry name" value="S1"/>
    <property type="match status" value="1"/>
</dbReference>
<dbReference type="GO" id="GO:0005829">
    <property type="term" value="C:cytosol"/>
    <property type="evidence" value="ECO:0007669"/>
    <property type="project" value="UniProtKB-ARBA"/>
</dbReference>
<dbReference type="PANTHER" id="PTHR23355">
    <property type="entry name" value="RIBONUCLEASE"/>
    <property type="match status" value="1"/>
</dbReference>